<accession>A0ABT9CMD2</accession>
<sequence length="237" mass="27109">MTRTILLVDDDADICALIKLFLDQEGYETVTAADGIEALAYLKQQEIHLAVVDLMMPRMNGIELLQQLRTIYRLPVIVLSAKSEDSDKILGLRLGADDFITKPFNPLEVVARIHAMLRRTYDFNVLPSSGLYPQQLQCGDLLLDQQDCLLYRKGTPVPLTAIEYRLMQTLMSSPGRVFTKKQLFEQVWSETYAEDANTIMVHISRLRDKVEDSPREPVYIQTIRGLGYKFTRRAEQP</sequence>
<dbReference type="EMBL" id="JAUQTB010000023">
    <property type="protein sequence ID" value="MDO7908801.1"/>
    <property type="molecule type" value="Genomic_DNA"/>
</dbReference>
<proteinExistence type="predicted"/>
<evidence type="ECO:0000256" key="6">
    <source>
        <dbReference type="PROSITE-ProRule" id="PRU00169"/>
    </source>
</evidence>
<reference evidence="10 11" key="1">
    <citation type="submission" date="2023-07" db="EMBL/GenBank/DDBJ databases">
        <title>Paenibacillus sp. JX-17 nov. isolated from soil.</title>
        <authorList>
            <person name="Wan Y."/>
            <person name="Liu B."/>
        </authorList>
    </citation>
    <scope>NUCLEOTIDE SEQUENCE [LARGE SCALE GENOMIC DNA]</scope>
    <source>
        <strain evidence="10 11">JX-17</strain>
    </source>
</reference>
<evidence type="ECO:0000256" key="3">
    <source>
        <dbReference type="ARBA" id="ARBA00023015"/>
    </source>
</evidence>
<evidence type="ECO:0000256" key="2">
    <source>
        <dbReference type="ARBA" id="ARBA00023012"/>
    </source>
</evidence>
<keyword evidence="4 7" id="KW-0238">DNA-binding</keyword>
<evidence type="ECO:0000256" key="1">
    <source>
        <dbReference type="ARBA" id="ARBA00022553"/>
    </source>
</evidence>
<dbReference type="Gene3D" id="3.40.50.2300">
    <property type="match status" value="1"/>
</dbReference>
<keyword evidence="5" id="KW-0804">Transcription</keyword>
<evidence type="ECO:0000259" key="8">
    <source>
        <dbReference type="PROSITE" id="PS50110"/>
    </source>
</evidence>
<dbReference type="SMART" id="SM00862">
    <property type="entry name" value="Trans_reg_C"/>
    <property type="match status" value="1"/>
</dbReference>
<feature type="modified residue" description="4-aspartylphosphate" evidence="6">
    <location>
        <position position="53"/>
    </location>
</feature>
<dbReference type="CDD" id="cd00383">
    <property type="entry name" value="trans_reg_C"/>
    <property type="match status" value="1"/>
</dbReference>
<dbReference type="SMART" id="SM00448">
    <property type="entry name" value="REC"/>
    <property type="match status" value="1"/>
</dbReference>
<dbReference type="InterPro" id="IPR011006">
    <property type="entry name" value="CheY-like_superfamily"/>
</dbReference>
<dbReference type="InterPro" id="IPR001789">
    <property type="entry name" value="Sig_transdc_resp-reg_receiver"/>
</dbReference>
<dbReference type="PANTHER" id="PTHR48111">
    <property type="entry name" value="REGULATOR OF RPOS"/>
    <property type="match status" value="1"/>
</dbReference>
<dbReference type="PROSITE" id="PS51755">
    <property type="entry name" value="OMPR_PHOB"/>
    <property type="match status" value="1"/>
</dbReference>
<evidence type="ECO:0000313" key="11">
    <source>
        <dbReference type="Proteomes" id="UP001240171"/>
    </source>
</evidence>
<dbReference type="CDD" id="cd17574">
    <property type="entry name" value="REC_OmpR"/>
    <property type="match status" value="1"/>
</dbReference>
<evidence type="ECO:0000313" key="10">
    <source>
        <dbReference type="EMBL" id="MDO7908801.1"/>
    </source>
</evidence>
<keyword evidence="2" id="KW-0902">Two-component regulatory system</keyword>
<keyword evidence="11" id="KW-1185">Reference proteome</keyword>
<keyword evidence="1 6" id="KW-0597">Phosphoprotein</keyword>
<dbReference type="InterPro" id="IPR036388">
    <property type="entry name" value="WH-like_DNA-bd_sf"/>
</dbReference>
<name>A0ABT9CMD2_9BACL</name>
<dbReference type="PROSITE" id="PS50110">
    <property type="entry name" value="RESPONSE_REGULATORY"/>
    <property type="match status" value="1"/>
</dbReference>
<evidence type="ECO:0000256" key="4">
    <source>
        <dbReference type="ARBA" id="ARBA00023125"/>
    </source>
</evidence>
<feature type="domain" description="Response regulatory" evidence="8">
    <location>
        <begin position="4"/>
        <end position="117"/>
    </location>
</feature>
<keyword evidence="3" id="KW-0805">Transcription regulation</keyword>
<protein>
    <submittedName>
        <fullName evidence="10">Response regulator transcription factor</fullName>
    </submittedName>
</protein>
<dbReference type="Gene3D" id="1.10.10.10">
    <property type="entry name" value="Winged helix-like DNA-binding domain superfamily/Winged helix DNA-binding domain"/>
    <property type="match status" value="1"/>
</dbReference>
<dbReference type="RefSeq" id="WP_305026022.1">
    <property type="nucleotide sequence ID" value="NZ_JAUQTB010000023.1"/>
</dbReference>
<dbReference type="PANTHER" id="PTHR48111:SF2">
    <property type="entry name" value="RESPONSE REGULATOR SAER"/>
    <property type="match status" value="1"/>
</dbReference>
<evidence type="ECO:0000259" key="9">
    <source>
        <dbReference type="PROSITE" id="PS51755"/>
    </source>
</evidence>
<comment type="caution">
    <text evidence="10">The sequence shown here is derived from an EMBL/GenBank/DDBJ whole genome shotgun (WGS) entry which is preliminary data.</text>
</comment>
<dbReference type="InterPro" id="IPR001867">
    <property type="entry name" value="OmpR/PhoB-type_DNA-bd"/>
</dbReference>
<gene>
    <name evidence="10" type="ORF">Q5741_20665</name>
</gene>
<feature type="domain" description="OmpR/PhoB-type" evidence="9">
    <location>
        <begin position="133"/>
        <end position="232"/>
    </location>
</feature>
<dbReference type="InterPro" id="IPR039420">
    <property type="entry name" value="WalR-like"/>
</dbReference>
<evidence type="ECO:0000256" key="5">
    <source>
        <dbReference type="ARBA" id="ARBA00023163"/>
    </source>
</evidence>
<dbReference type="Pfam" id="PF00486">
    <property type="entry name" value="Trans_reg_C"/>
    <property type="match status" value="1"/>
</dbReference>
<dbReference type="Pfam" id="PF00072">
    <property type="entry name" value="Response_reg"/>
    <property type="match status" value="1"/>
</dbReference>
<organism evidence="10 11">
    <name type="scientific">Paenibacillus lacisoli</name>
    <dbReference type="NCBI Taxonomy" id="3064525"/>
    <lineage>
        <taxon>Bacteria</taxon>
        <taxon>Bacillati</taxon>
        <taxon>Bacillota</taxon>
        <taxon>Bacilli</taxon>
        <taxon>Bacillales</taxon>
        <taxon>Paenibacillaceae</taxon>
        <taxon>Paenibacillus</taxon>
    </lineage>
</organism>
<evidence type="ECO:0000256" key="7">
    <source>
        <dbReference type="PROSITE-ProRule" id="PRU01091"/>
    </source>
</evidence>
<dbReference type="Proteomes" id="UP001240171">
    <property type="component" value="Unassembled WGS sequence"/>
</dbReference>
<dbReference type="SUPFAM" id="SSF52172">
    <property type="entry name" value="CheY-like"/>
    <property type="match status" value="1"/>
</dbReference>
<dbReference type="Gene3D" id="6.10.250.690">
    <property type="match status" value="1"/>
</dbReference>
<feature type="DNA-binding region" description="OmpR/PhoB-type" evidence="7">
    <location>
        <begin position="133"/>
        <end position="232"/>
    </location>
</feature>